<name>A0A381VL83_9ZZZZ</name>
<protein>
    <submittedName>
        <fullName evidence="2">Uncharacterized protein</fullName>
    </submittedName>
</protein>
<sequence>VSTYDELIAAGLRLAEAIATARAASTAFEEADAAARLARCDAIDLEAADREANLDAPKESRNCMGFHSGPNHSPPIDPDASGRDTAMGEIRSEHARAEALRTEVHSVLAAREVEAAEASLLEIAATLAPGDPPVERTLPAEQPTQSATADGTVGKAA</sequence>
<feature type="region of interest" description="Disordered" evidence="1">
    <location>
        <begin position="127"/>
        <end position="157"/>
    </location>
</feature>
<feature type="non-terminal residue" evidence="2">
    <location>
        <position position="1"/>
    </location>
</feature>
<accession>A0A381VL83</accession>
<gene>
    <name evidence="2" type="ORF">METZ01_LOCUS93077</name>
</gene>
<feature type="region of interest" description="Disordered" evidence="1">
    <location>
        <begin position="52"/>
        <end position="97"/>
    </location>
</feature>
<dbReference type="AlphaFoldDB" id="A0A381VL83"/>
<dbReference type="EMBL" id="UINC01008950">
    <property type="protein sequence ID" value="SVA40223.1"/>
    <property type="molecule type" value="Genomic_DNA"/>
</dbReference>
<evidence type="ECO:0000313" key="2">
    <source>
        <dbReference type="EMBL" id="SVA40223.1"/>
    </source>
</evidence>
<feature type="compositionally biased region" description="Basic and acidic residues" evidence="1">
    <location>
        <begin position="52"/>
        <end position="61"/>
    </location>
</feature>
<organism evidence="2">
    <name type="scientific">marine metagenome</name>
    <dbReference type="NCBI Taxonomy" id="408172"/>
    <lineage>
        <taxon>unclassified sequences</taxon>
        <taxon>metagenomes</taxon>
        <taxon>ecological metagenomes</taxon>
    </lineage>
</organism>
<evidence type="ECO:0000256" key="1">
    <source>
        <dbReference type="SAM" id="MobiDB-lite"/>
    </source>
</evidence>
<proteinExistence type="predicted"/>
<reference evidence="2" key="1">
    <citation type="submission" date="2018-05" db="EMBL/GenBank/DDBJ databases">
        <authorList>
            <person name="Lanie J.A."/>
            <person name="Ng W.-L."/>
            <person name="Kazmierczak K.M."/>
            <person name="Andrzejewski T.M."/>
            <person name="Davidsen T.M."/>
            <person name="Wayne K.J."/>
            <person name="Tettelin H."/>
            <person name="Glass J.I."/>
            <person name="Rusch D."/>
            <person name="Podicherti R."/>
            <person name="Tsui H.-C.T."/>
            <person name="Winkler M.E."/>
        </authorList>
    </citation>
    <scope>NUCLEOTIDE SEQUENCE</scope>
</reference>